<feature type="domain" description="Fringe-like glycosyltransferase" evidence="9">
    <location>
        <begin position="220"/>
        <end position="362"/>
    </location>
</feature>
<keyword evidence="7" id="KW-0472">Membrane</keyword>
<evidence type="ECO:0000256" key="7">
    <source>
        <dbReference type="ARBA" id="ARBA00023136"/>
    </source>
</evidence>
<dbReference type="Gene3D" id="3.90.550.50">
    <property type="match status" value="1"/>
</dbReference>
<comment type="subcellular location">
    <subcellularLocation>
        <location evidence="8">Endomembrane system</location>
        <topology evidence="8">Single-pass membrane protein</topology>
    </subcellularLocation>
    <subcellularLocation>
        <location evidence="1">Membrane</location>
        <topology evidence="1">Single-pass type II membrane protein</topology>
    </subcellularLocation>
</comment>
<organism evidence="10 11">
    <name type="scientific">Phlyctema vagabunda</name>
    <dbReference type="NCBI Taxonomy" id="108571"/>
    <lineage>
        <taxon>Eukaryota</taxon>
        <taxon>Fungi</taxon>
        <taxon>Dikarya</taxon>
        <taxon>Ascomycota</taxon>
        <taxon>Pezizomycotina</taxon>
        <taxon>Leotiomycetes</taxon>
        <taxon>Helotiales</taxon>
        <taxon>Dermateaceae</taxon>
        <taxon>Phlyctema</taxon>
    </lineage>
</organism>
<keyword evidence="4" id="KW-0812">Transmembrane</keyword>
<dbReference type="Pfam" id="PF02434">
    <property type="entry name" value="Fringe"/>
    <property type="match status" value="1"/>
</dbReference>
<evidence type="ECO:0000256" key="6">
    <source>
        <dbReference type="ARBA" id="ARBA00022989"/>
    </source>
</evidence>
<evidence type="ECO:0000256" key="2">
    <source>
        <dbReference type="ARBA" id="ARBA00022676"/>
    </source>
</evidence>
<proteinExistence type="predicted"/>
<dbReference type="EMBL" id="JBFCZG010000001">
    <property type="protein sequence ID" value="KAL3427726.1"/>
    <property type="molecule type" value="Genomic_DNA"/>
</dbReference>
<keyword evidence="6" id="KW-1133">Transmembrane helix</keyword>
<keyword evidence="5" id="KW-0735">Signal-anchor</keyword>
<accession>A0ABR4PWM2</accession>
<name>A0ABR4PWM2_9HELO</name>
<evidence type="ECO:0000313" key="11">
    <source>
        <dbReference type="Proteomes" id="UP001629113"/>
    </source>
</evidence>
<comment type="caution">
    <text evidence="10">The sequence shown here is derived from an EMBL/GenBank/DDBJ whole genome shotgun (WGS) entry which is preliminary data.</text>
</comment>
<evidence type="ECO:0000256" key="5">
    <source>
        <dbReference type="ARBA" id="ARBA00022968"/>
    </source>
</evidence>
<evidence type="ECO:0000256" key="4">
    <source>
        <dbReference type="ARBA" id="ARBA00022692"/>
    </source>
</evidence>
<dbReference type="PANTHER" id="PTHR10811">
    <property type="entry name" value="FRINGE-RELATED"/>
    <property type="match status" value="1"/>
</dbReference>
<evidence type="ECO:0000256" key="1">
    <source>
        <dbReference type="ARBA" id="ARBA00004606"/>
    </source>
</evidence>
<protein>
    <recommendedName>
        <fullName evidence="9">Fringe-like glycosyltransferase domain-containing protein</fullName>
    </recommendedName>
</protein>
<keyword evidence="2" id="KW-0328">Glycosyltransferase</keyword>
<evidence type="ECO:0000256" key="8">
    <source>
        <dbReference type="ARBA" id="ARBA00037847"/>
    </source>
</evidence>
<reference evidence="10 11" key="1">
    <citation type="submission" date="2024-06" db="EMBL/GenBank/DDBJ databases">
        <title>Complete genome of Phlyctema vagabunda strain 19-DSS-EL-015.</title>
        <authorList>
            <person name="Fiorenzani C."/>
        </authorList>
    </citation>
    <scope>NUCLEOTIDE SEQUENCE [LARGE SCALE GENOMIC DNA]</scope>
    <source>
        <strain evidence="10 11">19-DSS-EL-015</strain>
    </source>
</reference>
<dbReference type="Proteomes" id="UP001629113">
    <property type="component" value="Unassembled WGS sequence"/>
</dbReference>
<dbReference type="InterPro" id="IPR003378">
    <property type="entry name" value="Fringe-like_glycosylTrfase"/>
</dbReference>
<sequence length="526" mass="60116">MAAAMGSGQRIINSRNPFFRALIFATFCLGLFVLTLQPSTTRIEQIQQNLDTYTASHPVDQTFVPDCSVNGSHLQQLQEKFKLDDKVEYAKRYIKFTRKDIERKSITKIDEPLFPESFEKINIRTPPRTAECLKPLEVEVPNSPFPETADASDLLFGISTTYGRLHDEHIGPMREWAHWLTDGHGNSNGAGLILRLIDASDEEIEHSRMVMEKMGIDVKVYHSDSQIEMAQRYLSLLPALYEDPRRETRKWLVMCDDDTFFPSMHGLLNQLDTYDSSTELYIGTLSEDINQVQRHGSQAFGGAGVFFSIPLAKKVASFYDECSTPDKLREANTGWGAQGDVLLRKCIYEHSEVRLTLLRSLYQLDLVTDVSGFYESGGKPLSLHHFKGGMWHTAFPNQYSQIAHTCGEDCIFQRFQTKDDFIITNGYSVAYYPKGIDFNVNQMERTFNSAPSDLGWNLDFMLGPQRQTLIESGRKAAWDLKEAKVEADGSVRQMYIRKKDDWRWRESINGKAMYDIDGVLELIWIP</sequence>
<evidence type="ECO:0000259" key="9">
    <source>
        <dbReference type="Pfam" id="PF02434"/>
    </source>
</evidence>
<evidence type="ECO:0000256" key="3">
    <source>
        <dbReference type="ARBA" id="ARBA00022679"/>
    </source>
</evidence>
<keyword evidence="3" id="KW-0808">Transferase</keyword>
<evidence type="ECO:0000313" key="10">
    <source>
        <dbReference type="EMBL" id="KAL3427726.1"/>
    </source>
</evidence>
<gene>
    <name evidence="10" type="ORF">PVAG01_01235</name>
</gene>
<keyword evidence="11" id="KW-1185">Reference proteome</keyword>